<feature type="region of interest" description="Disordered" evidence="5">
    <location>
        <begin position="508"/>
        <end position="534"/>
    </location>
</feature>
<dbReference type="InterPro" id="IPR013106">
    <property type="entry name" value="Ig_V-set"/>
</dbReference>
<keyword evidence="6" id="KW-1133">Transmembrane helix</keyword>
<feature type="compositionally biased region" description="Polar residues" evidence="5">
    <location>
        <begin position="524"/>
        <end position="534"/>
    </location>
</feature>
<dbReference type="InterPro" id="IPR051755">
    <property type="entry name" value="Ig-like_CS_Receptor"/>
</dbReference>
<dbReference type="SMART" id="SM00407">
    <property type="entry name" value="IGc1"/>
    <property type="match status" value="2"/>
</dbReference>
<dbReference type="Proteomes" id="UP000694563">
    <property type="component" value="Chromosome 17"/>
</dbReference>
<dbReference type="PANTHER" id="PTHR19971">
    <property type="entry name" value="SIGNAL-REGULATORY PROTEIN BETA"/>
    <property type="match status" value="1"/>
</dbReference>
<keyword evidence="2" id="KW-1015">Disulfide bond</keyword>
<evidence type="ECO:0000256" key="2">
    <source>
        <dbReference type="ARBA" id="ARBA00023157"/>
    </source>
</evidence>
<evidence type="ECO:0000256" key="5">
    <source>
        <dbReference type="SAM" id="MobiDB-lite"/>
    </source>
</evidence>
<keyword evidence="9" id="KW-1185">Reference proteome</keyword>
<reference evidence="8" key="1">
    <citation type="submission" date="2020-10" db="EMBL/GenBank/DDBJ databases">
        <title>Catharus ustulatus (Swainson's thrush) genome, bCatUst1, primary haplotype v2.</title>
        <authorList>
            <person name="Delmore K."/>
            <person name="Vafadar M."/>
            <person name="Formenti G."/>
            <person name="Chow W."/>
            <person name="Pelan S."/>
            <person name="Howe K."/>
            <person name="Rhie A."/>
            <person name="Mountcastle J."/>
            <person name="Haase B."/>
            <person name="Fedrigo O."/>
            <person name="Jarvis E.D."/>
        </authorList>
    </citation>
    <scope>NUCLEOTIDE SEQUENCE [LARGE SCALE GENOMIC DNA]</scope>
</reference>
<dbReference type="FunFam" id="2.60.40.10:FF:000295">
    <property type="entry name" value="Tyrosine-protein phosphatase non-receptor type substrate 1"/>
    <property type="match status" value="1"/>
</dbReference>
<evidence type="ECO:0000313" key="9">
    <source>
        <dbReference type="Proteomes" id="UP000694563"/>
    </source>
</evidence>
<reference evidence="8" key="2">
    <citation type="submission" date="2025-08" db="UniProtKB">
        <authorList>
            <consortium name="Ensembl"/>
        </authorList>
    </citation>
    <scope>IDENTIFICATION</scope>
</reference>
<feature type="region of interest" description="Disordered" evidence="5">
    <location>
        <begin position="1"/>
        <end position="21"/>
    </location>
</feature>
<dbReference type="PROSITE" id="PS50835">
    <property type="entry name" value="IG_LIKE"/>
    <property type="match status" value="3"/>
</dbReference>
<dbReference type="InterPro" id="IPR036179">
    <property type="entry name" value="Ig-like_dom_sf"/>
</dbReference>
<evidence type="ECO:0000256" key="1">
    <source>
        <dbReference type="ARBA" id="ARBA00022729"/>
    </source>
</evidence>
<dbReference type="InterPro" id="IPR003599">
    <property type="entry name" value="Ig_sub"/>
</dbReference>
<name>A0A8C3U2W4_CATUS</name>
<dbReference type="Pfam" id="PF07654">
    <property type="entry name" value="C1-set"/>
    <property type="match status" value="2"/>
</dbReference>
<dbReference type="InterPro" id="IPR007110">
    <property type="entry name" value="Ig-like_dom"/>
</dbReference>
<dbReference type="Pfam" id="PF07686">
    <property type="entry name" value="V-set"/>
    <property type="match status" value="1"/>
</dbReference>
<feature type="compositionally biased region" description="Polar residues" evidence="5">
    <location>
        <begin position="446"/>
        <end position="458"/>
    </location>
</feature>
<dbReference type="InterPro" id="IPR013783">
    <property type="entry name" value="Ig-like_fold"/>
</dbReference>
<dbReference type="AlphaFoldDB" id="A0A8C3U2W4"/>
<gene>
    <name evidence="8" type="primary">LOC117004195</name>
</gene>
<dbReference type="InterPro" id="IPR003597">
    <property type="entry name" value="Ig_C1-set"/>
</dbReference>
<evidence type="ECO:0000256" key="3">
    <source>
        <dbReference type="ARBA" id="ARBA00023180"/>
    </source>
</evidence>
<keyword evidence="6" id="KW-0472">Membrane</keyword>
<feature type="region of interest" description="Disordered" evidence="5">
    <location>
        <begin position="431"/>
        <end position="458"/>
    </location>
</feature>
<dbReference type="Ensembl" id="ENSCUST00005007608.1">
    <property type="protein sequence ID" value="ENSCUSP00005007332.1"/>
    <property type="gene ID" value="ENSCUSG00005004567.1"/>
</dbReference>
<feature type="domain" description="Ig-like" evidence="7">
    <location>
        <begin position="178"/>
        <end position="269"/>
    </location>
</feature>
<protein>
    <recommendedName>
        <fullName evidence="7">Ig-like domain-containing protein</fullName>
    </recommendedName>
</protein>
<feature type="domain" description="Ig-like" evidence="7">
    <location>
        <begin position="58"/>
        <end position="150"/>
    </location>
</feature>
<dbReference type="SMART" id="SM00406">
    <property type="entry name" value="IGv"/>
    <property type="match status" value="1"/>
</dbReference>
<accession>A0A8C3U2W4</accession>
<keyword evidence="3" id="KW-0325">Glycoprotein</keyword>
<evidence type="ECO:0000256" key="6">
    <source>
        <dbReference type="SAM" id="Phobius"/>
    </source>
</evidence>
<keyword evidence="4" id="KW-0393">Immunoglobulin domain</keyword>
<dbReference type="SMART" id="SM00409">
    <property type="entry name" value="IG"/>
    <property type="match status" value="2"/>
</dbReference>
<sequence length="534" mass="59246">MPGGSARPRPPRADTRALTTRSTPFPVQRPLFLHKVWAVPRAAAAAPLMSGQGIQSCPVRTGNASNFSLHQPHDKVSVAPGETLTLTCTTSEMADPCPVRWLKGWGSESKTIYDQRESLPRVIRAMNGSNSDFTIYIRNVTREDMGTYYCVKFCKGNKGEDVLFECGRGTEVSVQAKPSTPIVSGPEQRVRPEQSVPFTCTTGGFSPKEIVVKWFKNKNPMTAQQPQITEWRDKTYNISSTVNVTLQKDDVPSQVTCVVQHSTLPAPLRGSFQLSRVLRVPPIVEVRTEPSSVELNTTVTFTCLVKEFYPPNVSISWLENGKEMKVKNVSRPSELSGGLFQLRSWVEVQATEEKNGSTIACVVVHDGQAPANSSAFLRIFNTAQSEWSKESQMLKDDMLIYIVVGVVCTVLALLVAAILYLIRTKQIKAGKSSPSARLHEPEKSSEATTQESDPNNLTYADLNFDKERKTIRRMVEMSQQSEYACIQTNRAPNGDENLTYADLDMVHLSKAPKRPAPRPEESSSEYASVQITRK</sequence>
<proteinExistence type="predicted"/>
<keyword evidence="1" id="KW-0732">Signal</keyword>
<keyword evidence="6" id="KW-0812">Transmembrane</keyword>
<evidence type="ECO:0000259" key="7">
    <source>
        <dbReference type="PROSITE" id="PS50835"/>
    </source>
</evidence>
<feature type="transmembrane region" description="Helical" evidence="6">
    <location>
        <begin position="398"/>
        <end position="422"/>
    </location>
</feature>
<organism evidence="8 9">
    <name type="scientific">Catharus ustulatus</name>
    <name type="common">Russet-backed thrush</name>
    <name type="synonym">Hylocichla ustulatus</name>
    <dbReference type="NCBI Taxonomy" id="91951"/>
    <lineage>
        <taxon>Eukaryota</taxon>
        <taxon>Metazoa</taxon>
        <taxon>Chordata</taxon>
        <taxon>Craniata</taxon>
        <taxon>Vertebrata</taxon>
        <taxon>Euteleostomi</taxon>
        <taxon>Archelosauria</taxon>
        <taxon>Archosauria</taxon>
        <taxon>Dinosauria</taxon>
        <taxon>Saurischia</taxon>
        <taxon>Theropoda</taxon>
        <taxon>Coelurosauria</taxon>
        <taxon>Aves</taxon>
        <taxon>Neognathae</taxon>
        <taxon>Neoaves</taxon>
        <taxon>Telluraves</taxon>
        <taxon>Australaves</taxon>
        <taxon>Passeriformes</taxon>
        <taxon>Turdidae</taxon>
        <taxon>Catharus</taxon>
    </lineage>
</organism>
<dbReference type="Gene3D" id="2.60.40.10">
    <property type="entry name" value="Immunoglobulins"/>
    <property type="match status" value="3"/>
</dbReference>
<evidence type="ECO:0000256" key="4">
    <source>
        <dbReference type="ARBA" id="ARBA00023319"/>
    </source>
</evidence>
<reference evidence="8" key="3">
    <citation type="submission" date="2025-09" db="UniProtKB">
        <authorList>
            <consortium name="Ensembl"/>
        </authorList>
    </citation>
    <scope>IDENTIFICATION</scope>
</reference>
<feature type="domain" description="Ig-like" evidence="7">
    <location>
        <begin position="281"/>
        <end position="378"/>
    </location>
</feature>
<evidence type="ECO:0000313" key="8">
    <source>
        <dbReference type="Ensembl" id="ENSCUSP00005007332.1"/>
    </source>
</evidence>
<dbReference type="SUPFAM" id="SSF48726">
    <property type="entry name" value="Immunoglobulin"/>
    <property type="match status" value="3"/>
</dbReference>